<dbReference type="PIRSF" id="PIRSF014677">
    <property type="entry name" value="UCP014677"/>
    <property type="match status" value="1"/>
</dbReference>
<name>A0A224A401_STROR</name>
<dbReference type="Pfam" id="PF13289">
    <property type="entry name" value="SIR2_2"/>
    <property type="match status" value="1"/>
</dbReference>
<dbReference type="Proteomes" id="UP000218665">
    <property type="component" value="Chromosome"/>
</dbReference>
<dbReference type="EMBL" id="AP018338">
    <property type="protein sequence ID" value="BBA07660.1"/>
    <property type="molecule type" value="Genomic_DNA"/>
</dbReference>
<evidence type="ECO:0000313" key="2">
    <source>
        <dbReference type="Proteomes" id="UP000218665"/>
    </source>
</evidence>
<accession>A0A224A401</accession>
<reference evidence="1 2" key="1">
    <citation type="submission" date="2017-07" db="EMBL/GenBank/DDBJ databases">
        <title>Whole genome sequence of Streptococcus tigurinus, strain osk_001, isolated from post-mortem material.</title>
        <authorList>
            <person name="Yoshizawa H."/>
            <person name="Motooka D."/>
            <person name="Katada R."/>
            <person name="Matsumoto Y."/>
            <person name="Nakamura S."/>
            <person name="Morii E."/>
            <person name="Iida T."/>
            <person name="Matsumoto H."/>
        </authorList>
    </citation>
    <scope>NUCLEOTIDE SEQUENCE [LARGE SCALE GENOMIC DNA]</scope>
    <source>
        <strain evidence="2">osk_001</strain>
    </source>
</reference>
<sequence>MIKDIIENNSYPIVFIGSGMSKRYLENFPTWSNLLEEYWEQLNENQNIYQYMRNLEQNDDEIKSTLEDKRQFLINIKTASYIKKQYDDLFYSNKITLDGLTIQEAYVNKISPFNFSITKRFSEYTIKEEMKEELEEYKIFLSKAKVIVTTNYDTLTEDLLESINQKPTIYVGQKGFFDETFNWSELFKIHGDVNDPSSIVITEEDYNSYDKNSILISAKILSNLINSPIIFIGYSLSDRNVQKLLTDFASQLPNDDLRKNTNRITVVEYHEDIDVFDELIINNPSINISHSILKTNNYLRLFQEIGKINQGLTPYEVSKFESAIKKIVVTFGEKGELDNFLVSAENLDTLPEDIQKRRIIVALGDKKNMFVNPDFIDYVEDYFKDGATFLPEVALRFIANENTQTRIPLVKYLKNVDLNKYSFLSPKEIEKIERRISIMGKLDNLIDSIPKAYQKEYDKIEDILRLSSPKLAKLELITYNINKFSVDSVLDFINSNILPNLRESYFNRVSDLSAQRRLLLAYDLLKNGDII</sequence>
<dbReference type="AlphaFoldDB" id="A0A224A401"/>
<gene>
    <name evidence="1" type="ORF">STO1_000560</name>
</gene>
<proteinExistence type="predicted"/>
<dbReference type="InterPro" id="IPR011202">
    <property type="entry name" value="UCP014677"/>
</dbReference>
<organism evidence="1 2">
    <name type="scientific">Streptococcus oralis subsp. tigurinus</name>
    <dbReference type="NCBI Taxonomy" id="1077464"/>
    <lineage>
        <taxon>Bacteria</taxon>
        <taxon>Bacillati</taxon>
        <taxon>Bacillota</taxon>
        <taxon>Bacilli</taxon>
        <taxon>Lactobacillales</taxon>
        <taxon>Streptococcaceae</taxon>
        <taxon>Streptococcus</taxon>
    </lineage>
</organism>
<evidence type="ECO:0000313" key="1">
    <source>
        <dbReference type="EMBL" id="BBA07660.1"/>
    </source>
</evidence>
<dbReference type="RefSeq" id="WP_096421451.1">
    <property type="nucleotide sequence ID" value="NZ_AP018338.1"/>
</dbReference>
<protein>
    <submittedName>
        <fullName evidence="1">Contig000036, whole genome shotgun sequence</fullName>
    </submittedName>
</protein>